<dbReference type="PANTHER" id="PTHR12300">
    <property type="entry name" value="HVA22-LIKE PROTEINS"/>
    <property type="match status" value="1"/>
</dbReference>
<dbReference type="AlphaFoldDB" id="A0A8H7A5X7"/>
<dbReference type="EMBL" id="JACETU010000002">
    <property type="protein sequence ID" value="KAF7436635.1"/>
    <property type="molecule type" value="Genomic_DNA"/>
</dbReference>
<evidence type="ECO:0000256" key="1">
    <source>
        <dbReference type="RuleBase" id="RU362006"/>
    </source>
</evidence>
<gene>
    <name evidence="3" type="ORF">PC9H_003468</name>
</gene>
<dbReference type="GeneID" id="59373286"/>
<organism evidence="3 4">
    <name type="scientific">Pleurotus ostreatus</name>
    <name type="common">Oyster mushroom</name>
    <name type="synonym">White-rot fungus</name>
    <dbReference type="NCBI Taxonomy" id="5322"/>
    <lineage>
        <taxon>Eukaryota</taxon>
        <taxon>Fungi</taxon>
        <taxon>Dikarya</taxon>
        <taxon>Basidiomycota</taxon>
        <taxon>Agaricomycotina</taxon>
        <taxon>Agaricomycetes</taxon>
        <taxon>Agaricomycetidae</taxon>
        <taxon>Agaricales</taxon>
        <taxon>Pleurotineae</taxon>
        <taxon>Pleurotaceae</taxon>
        <taxon>Pleurotus</taxon>
    </lineage>
</organism>
<evidence type="ECO:0000313" key="4">
    <source>
        <dbReference type="Proteomes" id="UP000623687"/>
    </source>
</evidence>
<dbReference type="Proteomes" id="UP000623687">
    <property type="component" value="Unassembled WGS sequence"/>
</dbReference>
<feature type="region of interest" description="Disordered" evidence="2">
    <location>
        <begin position="179"/>
        <end position="240"/>
    </location>
</feature>
<reference evidence="3" key="1">
    <citation type="submission" date="2019-07" db="EMBL/GenBank/DDBJ databases">
        <authorList>
            <person name="Palmer J.M."/>
        </authorList>
    </citation>
    <scope>NUCLEOTIDE SEQUENCE</scope>
    <source>
        <strain evidence="3">PC9</strain>
    </source>
</reference>
<protein>
    <recommendedName>
        <fullName evidence="1">Protein YOP1</fullName>
    </recommendedName>
</protein>
<dbReference type="GO" id="GO:0016020">
    <property type="term" value="C:membrane"/>
    <property type="evidence" value="ECO:0007669"/>
    <property type="project" value="UniProtKB-SubCell"/>
</dbReference>
<name>A0A8H7A5X7_PLEOS</name>
<keyword evidence="4" id="KW-1185">Reference proteome</keyword>
<comment type="similarity">
    <text evidence="1">Belongs to the DP1 family.</text>
</comment>
<feature type="compositionally biased region" description="Low complexity" evidence="2">
    <location>
        <begin position="183"/>
        <end position="210"/>
    </location>
</feature>
<sequence length="240" mass="26509">MFIFLISQALAAWFAFLLPCYSTYKVISQTPPPQAELQRWSTYWVVLGAFLAFEHLAEWFVSWFPFYWEAKIIFLLFLALPQTEGSTYIYNVYLQPFFIKNEADLDAGIVSAQRNALGFVQTRLNTVWEFILSLLNKSPASAPVNGVPGQQQQTQRPAALDSVMGLWKTYGPAVMGAIQGSKPASASDRSTPATTPSATASSSSIQTPSAFDRRPSSEAPLPNPFSSNAPPAFPEPQFSH</sequence>
<comment type="caution">
    <text evidence="3">The sequence shown here is derived from an EMBL/GenBank/DDBJ whole genome shotgun (WGS) entry which is preliminary data.</text>
</comment>
<dbReference type="Pfam" id="PF03134">
    <property type="entry name" value="TB2_DP1_HVA22"/>
    <property type="match status" value="1"/>
</dbReference>
<comment type="subcellular location">
    <subcellularLocation>
        <location evidence="1">Membrane</location>
        <topology evidence="1">Multi-pass membrane protein</topology>
    </subcellularLocation>
</comment>
<dbReference type="VEuPathDB" id="FungiDB:PC9H_003468"/>
<dbReference type="InterPro" id="IPR004345">
    <property type="entry name" value="TB2_DP1_HVA22"/>
</dbReference>
<dbReference type="RefSeq" id="XP_036634534.1">
    <property type="nucleotide sequence ID" value="XM_036773061.1"/>
</dbReference>
<accession>A0A8H7A5X7</accession>
<proteinExistence type="inferred from homology"/>
<evidence type="ECO:0000313" key="3">
    <source>
        <dbReference type="EMBL" id="KAF7436635.1"/>
    </source>
</evidence>
<evidence type="ECO:0000256" key="2">
    <source>
        <dbReference type="SAM" id="MobiDB-lite"/>
    </source>
</evidence>
<dbReference type="OrthoDB" id="434647at2759"/>